<dbReference type="PANTHER" id="PTHR43135:SF3">
    <property type="entry name" value="ALPHA-D-RIBOSE 1-METHYLPHOSPHONATE 5-TRIPHOSPHATE DIPHOSPHATASE"/>
    <property type="match status" value="1"/>
</dbReference>
<dbReference type="InterPro" id="IPR011059">
    <property type="entry name" value="Metal-dep_hydrolase_composite"/>
</dbReference>
<dbReference type="InterPro" id="IPR032466">
    <property type="entry name" value="Metal_Hydrolase"/>
</dbReference>
<dbReference type="Gene3D" id="2.30.40.10">
    <property type="entry name" value="Urease, subunit C, domain 1"/>
    <property type="match status" value="1"/>
</dbReference>
<evidence type="ECO:0000313" key="2">
    <source>
        <dbReference type="EMBL" id="HIW84625.1"/>
    </source>
</evidence>
<evidence type="ECO:0000313" key="3">
    <source>
        <dbReference type="Proteomes" id="UP000824263"/>
    </source>
</evidence>
<dbReference type="GO" id="GO:0016810">
    <property type="term" value="F:hydrolase activity, acting on carbon-nitrogen (but not peptide) bonds"/>
    <property type="evidence" value="ECO:0007669"/>
    <property type="project" value="InterPro"/>
</dbReference>
<gene>
    <name evidence="2" type="ORF">H9873_09940</name>
</gene>
<organism evidence="2 3">
    <name type="scientific">Candidatus Dorea gallistercoris</name>
    <dbReference type="NCBI Taxonomy" id="2838542"/>
    <lineage>
        <taxon>Bacteria</taxon>
        <taxon>Bacillati</taxon>
        <taxon>Bacillota</taxon>
        <taxon>Clostridia</taxon>
        <taxon>Lachnospirales</taxon>
        <taxon>Lachnospiraceae</taxon>
        <taxon>Dorea</taxon>
    </lineage>
</organism>
<dbReference type="Pfam" id="PF01979">
    <property type="entry name" value="Amidohydro_1"/>
    <property type="match status" value="1"/>
</dbReference>
<feature type="domain" description="Amidohydrolase-related" evidence="1">
    <location>
        <begin position="7"/>
        <end position="327"/>
    </location>
</feature>
<protein>
    <submittedName>
        <fullName evidence="2">Amidohydrolase family protein</fullName>
    </submittedName>
</protein>
<feature type="non-terminal residue" evidence="2">
    <location>
        <position position="1"/>
    </location>
</feature>
<comment type="caution">
    <text evidence="2">The sequence shown here is derived from an EMBL/GenBank/DDBJ whole genome shotgun (WGS) entry which is preliminary data.</text>
</comment>
<evidence type="ECO:0000259" key="1">
    <source>
        <dbReference type="Pfam" id="PF01979"/>
    </source>
</evidence>
<accession>A0A9D1RBT3</accession>
<dbReference type="AlphaFoldDB" id="A0A9D1RBT3"/>
<dbReference type="PANTHER" id="PTHR43135">
    <property type="entry name" value="ALPHA-D-RIBOSE 1-METHYLPHOSPHONATE 5-TRIPHOSPHATE DIPHOSPHATASE"/>
    <property type="match status" value="1"/>
</dbReference>
<proteinExistence type="predicted"/>
<reference evidence="2" key="2">
    <citation type="submission" date="2021-04" db="EMBL/GenBank/DDBJ databases">
        <authorList>
            <person name="Gilroy R."/>
        </authorList>
    </citation>
    <scope>NUCLEOTIDE SEQUENCE</scope>
    <source>
        <strain evidence="2">ChiSxjej1B13-11762</strain>
    </source>
</reference>
<dbReference type="Proteomes" id="UP000824263">
    <property type="component" value="Unassembled WGS sequence"/>
</dbReference>
<reference evidence="2" key="1">
    <citation type="journal article" date="2021" name="PeerJ">
        <title>Extensive microbial diversity within the chicken gut microbiome revealed by metagenomics and culture.</title>
        <authorList>
            <person name="Gilroy R."/>
            <person name="Ravi A."/>
            <person name="Getino M."/>
            <person name="Pursley I."/>
            <person name="Horton D.L."/>
            <person name="Alikhan N.F."/>
            <person name="Baker D."/>
            <person name="Gharbi K."/>
            <person name="Hall N."/>
            <person name="Watson M."/>
            <person name="Adriaenssens E.M."/>
            <person name="Foster-Nyarko E."/>
            <person name="Jarju S."/>
            <person name="Secka A."/>
            <person name="Antonio M."/>
            <person name="Oren A."/>
            <person name="Chaudhuri R.R."/>
            <person name="La Ragione R."/>
            <person name="Hildebrand F."/>
            <person name="Pallen M.J."/>
        </authorList>
    </citation>
    <scope>NUCLEOTIDE SEQUENCE</scope>
    <source>
        <strain evidence="2">ChiSxjej1B13-11762</strain>
    </source>
</reference>
<dbReference type="EMBL" id="DXGF01000178">
    <property type="protein sequence ID" value="HIW84625.1"/>
    <property type="molecule type" value="Genomic_DNA"/>
</dbReference>
<dbReference type="SUPFAM" id="SSF51556">
    <property type="entry name" value="Metallo-dependent hydrolases"/>
    <property type="match status" value="1"/>
</dbReference>
<sequence>CHLYNARESLYRGFTTIRSIGNSTYEARGSLAAREMIDLGLFPGARMVVTPHYMADVGSHGDHSQYLRTNPDLAEAFAKMTPTIGTGVDFFRHAVRNEIKMGADFIKIMINGGFSTPNDTPDDQQLSDEEIKVIIDTAHALGRTVTAHIYNSEQMKKVALMGIDGMEHGSLITEDTARVMEERDIYLVPTFCPYDDIINLNEESLKKKTPQFQQKLRQYSERLKAGRQTIINSKLRLGYGTDFVAVHNAYENGYEYESWLNSGIDPFRALKAATSVNAGILGLEDLIGTIEPGKAADISAWKRDLLTDPKALLDCAFVMKEGTVYPTVKVE</sequence>
<dbReference type="InterPro" id="IPR051781">
    <property type="entry name" value="Metallo-dep_Hydrolase"/>
</dbReference>
<name>A0A9D1RBT3_9FIRM</name>
<dbReference type="Gene3D" id="3.20.20.140">
    <property type="entry name" value="Metal-dependent hydrolases"/>
    <property type="match status" value="1"/>
</dbReference>
<dbReference type="InterPro" id="IPR006680">
    <property type="entry name" value="Amidohydro-rel"/>
</dbReference>